<keyword evidence="1" id="KW-0175">Coiled coil</keyword>
<comment type="caution">
    <text evidence="2">The sequence shown here is derived from an EMBL/GenBank/DDBJ whole genome shotgun (WGS) entry which is preliminary data.</text>
</comment>
<dbReference type="AlphaFoldDB" id="A0A0F8Y9S5"/>
<accession>A0A0F8Y9S5</accession>
<protein>
    <submittedName>
        <fullName evidence="2">Uncharacterized protein</fullName>
    </submittedName>
</protein>
<organism evidence="2">
    <name type="scientific">marine sediment metagenome</name>
    <dbReference type="NCBI Taxonomy" id="412755"/>
    <lineage>
        <taxon>unclassified sequences</taxon>
        <taxon>metagenomes</taxon>
        <taxon>ecological metagenomes</taxon>
    </lineage>
</organism>
<gene>
    <name evidence="2" type="ORF">LCGC14_2846230</name>
</gene>
<name>A0A0F8Y9S5_9ZZZZ</name>
<evidence type="ECO:0000256" key="1">
    <source>
        <dbReference type="SAM" id="Coils"/>
    </source>
</evidence>
<sequence>RHARGEEFQLDPISKEVFAIGFVMGAGMGLGGDVISGIVNTSKDGMSAQQRREFDESIARFKEEGINQSESELRALDEFMQTSEGEKIVNEAIEENRPEEIPTIEPEVAPTPITEPVVAGEVTQLGRISPDTFKGRNIFEMTPEELDVAAKQALKEEKDVDTEVLGEELGARYDKLLKTADSSNIDRADVAQAEIDKIEATLTNEQLDRLSGIGEAGASAEELADLRNQLNDIDIESEQEMGESLKFIMTKLPSHTDFSKMTNVEKTSVAVLRNANNLAKELGFDTARVTNIAIKASARRFSPSDAEFMLRNIKQL</sequence>
<evidence type="ECO:0000313" key="2">
    <source>
        <dbReference type="EMBL" id="KKK78172.1"/>
    </source>
</evidence>
<feature type="non-terminal residue" evidence="2">
    <location>
        <position position="1"/>
    </location>
</feature>
<dbReference type="EMBL" id="LAZR01054615">
    <property type="protein sequence ID" value="KKK78172.1"/>
    <property type="molecule type" value="Genomic_DNA"/>
</dbReference>
<proteinExistence type="predicted"/>
<feature type="coiled-coil region" evidence="1">
    <location>
        <begin position="188"/>
        <end position="243"/>
    </location>
</feature>
<reference evidence="2" key="1">
    <citation type="journal article" date="2015" name="Nature">
        <title>Complex archaea that bridge the gap between prokaryotes and eukaryotes.</title>
        <authorList>
            <person name="Spang A."/>
            <person name="Saw J.H."/>
            <person name="Jorgensen S.L."/>
            <person name="Zaremba-Niedzwiedzka K."/>
            <person name="Martijn J."/>
            <person name="Lind A.E."/>
            <person name="van Eijk R."/>
            <person name="Schleper C."/>
            <person name="Guy L."/>
            <person name="Ettema T.J."/>
        </authorList>
    </citation>
    <scope>NUCLEOTIDE SEQUENCE</scope>
</reference>